<reference evidence="2" key="1">
    <citation type="journal article" date="2022" name="Int. J. Mol. Sci.">
        <title>Draft Genome of Tanacetum Coccineum: Genomic Comparison of Closely Related Tanacetum-Family Plants.</title>
        <authorList>
            <person name="Yamashiro T."/>
            <person name="Shiraishi A."/>
            <person name="Nakayama K."/>
            <person name="Satake H."/>
        </authorList>
    </citation>
    <scope>NUCLEOTIDE SEQUENCE</scope>
</reference>
<gene>
    <name evidence="2" type="ORF">Tco_0627283</name>
</gene>
<comment type="caution">
    <text evidence="2">The sequence shown here is derived from an EMBL/GenBank/DDBJ whole genome shotgun (WGS) entry which is preliminary data.</text>
</comment>
<evidence type="ECO:0000256" key="1">
    <source>
        <dbReference type="SAM" id="MobiDB-lite"/>
    </source>
</evidence>
<dbReference type="Proteomes" id="UP001151760">
    <property type="component" value="Unassembled WGS sequence"/>
</dbReference>
<organism evidence="2 3">
    <name type="scientific">Tanacetum coccineum</name>
    <dbReference type="NCBI Taxonomy" id="301880"/>
    <lineage>
        <taxon>Eukaryota</taxon>
        <taxon>Viridiplantae</taxon>
        <taxon>Streptophyta</taxon>
        <taxon>Embryophyta</taxon>
        <taxon>Tracheophyta</taxon>
        <taxon>Spermatophyta</taxon>
        <taxon>Magnoliopsida</taxon>
        <taxon>eudicotyledons</taxon>
        <taxon>Gunneridae</taxon>
        <taxon>Pentapetalae</taxon>
        <taxon>asterids</taxon>
        <taxon>campanulids</taxon>
        <taxon>Asterales</taxon>
        <taxon>Asteraceae</taxon>
        <taxon>Asteroideae</taxon>
        <taxon>Anthemideae</taxon>
        <taxon>Anthemidinae</taxon>
        <taxon>Tanacetum</taxon>
    </lineage>
</organism>
<feature type="region of interest" description="Disordered" evidence="1">
    <location>
        <begin position="226"/>
        <end position="301"/>
    </location>
</feature>
<keyword evidence="3" id="KW-1185">Reference proteome</keyword>
<feature type="compositionally biased region" description="Polar residues" evidence="1">
    <location>
        <begin position="274"/>
        <end position="285"/>
    </location>
</feature>
<feature type="compositionally biased region" description="Low complexity" evidence="1">
    <location>
        <begin position="246"/>
        <end position="273"/>
    </location>
</feature>
<name>A0ABQ4WLZ6_9ASTR</name>
<dbReference type="EMBL" id="BQNB010008759">
    <property type="protein sequence ID" value="GJS53921.1"/>
    <property type="molecule type" value="Genomic_DNA"/>
</dbReference>
<proteinExistence type="predicted"/>
<sequence length="362" mass="40936">MLAEFIIQNKFFSFTLEEFGQILSIPIEGQCSFSDKWSLDNLEYNVPSGGPYQTTPPTPEDIKLYVQVVREEPVTRIRHGQIVNVEENQILTREVQLIKKTWVKIIRENVFCLGGNLDHVSALIDMSCMIVSCILSPLNISERRKRILARKEDFTPPLFLLPLIIHHIDDDNDENDEAPKWAKVNREGHQEFVEGKEELPPKLHYPIPLTIIPIRKLFVDLTQEDDETHTLSPIEKSSSPSPPNAPSTKETSSTFRSTSSSFKSKLHSSPFSSRNTPSPQPTNLSLDDPLDAPLRHPNPLSLQSYPSLDITLSLSPITPLDQMLETPSPSLPPPPQPPLMAHPIFFNVLDYHGAHFLCCFHN</sequence>
<reference evidence="2" key="2">
    <citation type="submission" date="2022-01" db="EMBL/GenBank/DDBJ databases">
        <authorList>
            <person name="Yamashiro T."/>
            <person name="Shiraishi A."/>
            <person name="Satake H."/>
            <person name="Nakayama K."/>
        </authorList>
    </citation>
    <scope>NUCLEOTIDE SEQUENCE</scope>
</reference>
<protein>
    <submittedName>
        <fullName evidence="2">Uncharacterized protein</fullName>
    </submittedName>
</protein>
<accession>A0ABQ4WLZ6</accession>
<evidence type="ECO:0000313" key="2">
    <source>
        <dbReference type="EMBL" id="GJS53921.1"/>
    </source>
</evidence>
<evidence type="ECO:0000313" key="3">
    <source>
        <dbReference type="Proteomes" id="UP001151760"/>
    </source>
</evidence>